<keyword evidence="1" id="KW-0479">Metal-binding</keyword>
<accession>A0ABV8UVQ7</accession>
<protein>
    <submittedName>
        <fullName evidence="1">Zinc-finger domain-containing protein</fullName>
    </submittedName>
</protein>
<comment type="caution">
    <text evidence="1">The sequence shown here is derived from an EMBL/GenBank/DDBJ whole genome shotgun (WGS) entry which is preliminary data.</text>
</comment>
<dbReference type="InterPro" id="IPR019718">
    <property type="entry name" value="DUF2602"/>
</dbReference>
<evidence type="ECO:0000313" key="1">
    <source>
        <dbReference type="EMBL" id="MFC4354646.1"/>
    </source>
</evidence>
<dbReference type="EMBL" id="JBHSEF010000011">
    <property type="protein sequence ID" value="MFC4354646.1"/>
    <property type="molecule type" value="Genomic_DNA"/>
</dbReference>
<dbReference type="Proteomes" id="UP001595733">
    <property type="component" value="Unassembled WGS sequence"/>
</dbReference>
<gene>
    <name evidence="1" type="ORF">ACFO0S_06065</name>
</gene>
<keyword evidence="2" id="KW-1185">Reference proteome</keyword>
<proteinExistence type="predicted"/>
<organism evidence="1 2">
    <name type="scientific">Chryseomicrobium palamuruense</name>
    <dbReference type="NCBI Taxonomy" id="682973"/>
    <lineage>
        <taxon>Bacteria</taxon>
        <taxon>Bacillati</taxon>
        <taxon>Bacillota</taxon>
        <taxon>Bacilli</taxon>
        <taxon>Bacillales</taxon>
        <taxon>Caryophanaceae</taxon>
        <taxon>Chryseomicrobium</taxon>
    </lineage>
</organism>
<keyword evidence="1" id="KW-0862">Zinc</keyword>
<keyword evidence="1" id="KW-0863">Zinc-finger</keyword>
<dbReference type="Pfam" id="PF10782">
    <property type="entry name" value="zf-C2HCIx2C"/>
    <property type="match status" value="1"/>
</dbReference>
<dbReference type="RefSeq" id="WP_378140916.1">
    <property type="nucleotide sequence ID" value="NZ_JBHSEF010000011.1"/>
</dbReference>
<dbReference type="GO" id="GO:0008270">
    <property type="term" value="F:zinc ion binding"/>
    <property type="evidence" value="ECO:0007669"/>
    <property type="project" value="UniProtKB-KW"/>
</dbReference>
<evidence type="ECO:0000313" key="2">
    <source>
        <dbReference type="Proteomes" id="UP001595733"/>
    </source>
</evidence>
<sequence length="65" mass="7409">MSENTVINEISRLEDVYCEQCPIKQDLRARQGKTAAHHFCIDTCSVGRELQQMGQSLLHISYANK</sequence>
<name>A0ABV8UVQ7_9BACL</name>
<reference evidence="2" key="1">
    <citation type="journal article" date="2019" name="Int. J. Syst. Evol. Microbiol.">
        <title>The Global Catalogue of Microorganisms (GCM) 10K type strain sequencing project: providing services to taxonomists for standard genome sequencing and annotation.</title>
        <authorList>
            <consortium name="The Broad Institute Genomics Platform"/>
            <consortium name="The Broad Institute Genome Sequencing Center for Infectious Disease"/>
            <person name="Wu L."/>
            <person name="Ma J."/>
        </authorList>
    </citation>
    <scope>NUCLEOTIDE SEQUENCE [LARGE SCALE GENOMIC DNA]</scope>
    <source>
        <strain evidence="2">CCUG 50353</strain>
    </source>
</reference>